<dbReference type="VEuPathDB" id="FungiDB:GGTG_09394"/>
<dbReference type="SUPFAM" id="SSF55486">
    <property type="entry name" value="Metalloproteases ('zincins'), catalytic domain"/>
    <property type="match status" value="1"/>
</dbReference>
<dbReference type="GeneID" id="20349852"/>
<dbReference type="eggNOG" id="ENOG502S2ST">
    <property type="taxonomic scope" value="Eukaryota"/>
</dbReference>
<dbReference type="RefSeq" id="XP_009225503.1">
    <property type="nucleotide sequence ID" value="XM_009227239.1"/>
</dbReference>
<reference evidence="3" key="5">
    <citation type="submission" date="2018-04" db="UniProtKB">
        <authorList>
            <consortium name="EnsemblFungi"/>
        </authorList>
    </citation>
    <scope>IDENTIFICATION</scope>
    <source>
        <strain evidence="3">R3-111a-1</strain>
    </source>
</reference>
<protein>
    <recommendedName>
        <fullName evidence="5">Peptidase M12A domain-containing protein</fullName>
    </recommendedName>
</protein>
<organism evidence="2">
    <name type="scientific">Gaeumannomyces tritici (strain R3-111a-1)</name>
    <name type="common">Wheat and barley take-all root rot fungus</name>
    <name type="synonym">Gaeumannomyces graminis var. tritici</name>
    <dbReference type="NCBI Taxonomy" id="644352"/>
    <lineage>
        <taxon>Eukaryota</taxon>
        <taxon>Fungi</taxon>
        <taxon>Dikarya</taxon>
        <taxon>Ascomycota</taxon>
        <taxon>Pezizomycotina</taxon>
        <taxon>Sordariomycetes</taxon>
        <taxon>Sordariomycetidae</taxon>
        <taxon>Magnaporthales</taxon>
        <taxon>Magnaporthaceae</taxon>
        <taxon>Gaeumannomyces</taxon>
    </lineage>
</organism>
<dbReference type="GO" id="GO:0008237">
    <property type="term" value="F:metallopeptidase activity"/>
    <property type="evidence" value="ECO:0007669"/>
    <property type="project" value="InterPro"/>
</dbReference>
<dbReference type="OrthoDB" id="291007at2759"/>
<evidence type="ECO:0000313" key="2">
    <source>
        <dbReference type="EMBL" id="EJT72529.1"/>
    </source>
</evidence>
<feature type="signal peptide" evidence="1">
    <location>
        <begin position="1"/>
        <end position="18"/>
    </location>
</feature>
<dbReference type="InterPro" id="IPR024079">
    <property type="entry name" value="MetalloPept_cat_dom_sf"/>
</dbReference>
<evidence type="ECO:0008006" key="5">
    <source>
        <dbReference type="Google" id="ProtNLM"/>
    </source>
</evidence>
<reference evidence="3" key="4">
    <citation type="journal article" date="2015" name="G3 (Bethesda)">
        <title>Genome sequences of three phytopathogenic species of the Magnaporthaceae family of fungi.</title>
        <authorList>
            <person name="Okagaki L.H."/>
            <person name="Nunes C.C."/>
            <person name="Sailsbery J."/>
            <person name="Clay B."/>
            <person name="Brown D."/>
            <person name="John T."/>
            <person name="Oh Y."/>
            <person name="Young N."/>
            <person name="Fitzgerald M."/>
            <person name="Haas B.J."/>
            <person name="Zeng Q."/>
            <person name="Young S."/>
            <person name="Adiconis X."/>
            <person name="Fan L."/>
            <person name="Levin J.Z."/>
            <person name="Mitchell T.K."/>
            <person name="Okubara P.A."/>
            <person name="Farman M.L."/>
            <person name="Kohn L.M."/>
            <person name="Birren B."/>
            <person name="Ma L.-J."/>
            <person name="Dean R.A."/>
        </authorList>
    </citation>
    <scope>NUCLEOTIDE SEQUENCE</scope>
    <source>
        <strain evidence="3">R3-111a-1</strain>
    </source>
</reference>
<evidence type="ECO:0000313" key="3">
    <source>
        <dbReference type="EnsemblFungi" id="EJT72529"/>
    </source>
</evidence>
<keyword evidence="1" id="KW-0732">Signal</keyword>
<dbReference type="AlphaFoldDB" id="J3P798"/>
<accession>J3P798</accession>
<proteinExistence type="predicted"/>
<dbReference type="EMBL" id="GL385399">
    <property type="protein sequence ID" value="EJT72529.1"/>
    <property type="molecule type" value="Genomic_DNA"/>
</dbReference>
<reference evidence="2" key="3">
    <citation type="submission" date="2010-09" db="EMBL/GenBank/DDBJ databases">
        <title>Annotation of Gaeumannomyces graminis var. tritici R3-111a-1.</title>
        <authorList>
            <consortium name="The Broad Institute Genome Sequencing Platform"/>
            <person name="Ma L.-J."/>
            <person name="Dead R."/>
            <person name="Young S.K."/>
            <person name="Zeng Q."/>
            <person name="Gargeya S."/>
            <person name="Fitzgerald M."/>
            <person name="Haas B."/>
            <person name="Abouelleil A."/>
            <person name="Alvarado L."/>
            <person name="Arachchi H.M."/>
            <person name="Berlin A."/>
            <person name="Brown A."/>
            <person name="Chapman S.B."/>
            <person name="Chen Z."/>
            <person name="Dunbar C."/>
            <person name="Freedman E."/>
            <person name="Gearin G."/>
            <person name="Gellesch M."/>
            <person name="Goldberg J."/>
            <person name="Griggs A."/>
            <person name="Gujja S."/>
            <person name="Heiman D."/>
            <person name="Howarth C."/>
            <person name="Larson L."/>
            <person name="Lui A."/>
            <person name="MacDonald P.J.P."/>
            <person name="Mehta T."/>
            <person name="Montmayeur A."/>
            <person name="Murphy C."/>
            <person name="Neiman D."/>
            <person name="Pearson M."/>
            <person name="Priest M."/>
            <person name="Roberts A."/>
            <person name="Saif S."/>
            <person name="Shea T."/>
            <person name="Shenoy N."/>
            <person name="Sisk P."/>
            <person name="Stolte C."/>
            <person name="Sykes S."/>
            <person name="Yandava C."/>
            <person name="Wortman J."/>
            <person name="Nusbaum C."/>
            <person name="Birren B."/>
        </authorList>
    </citation>
    <scope>NUCLEOTIDE SEQUENCE</scope>
    <source>
        <strain evidence="2">R3-111a-1</strain>
    </source>
</reference>
<evidence type="ECO:0000313" key="4">
    <source>
        <dbReference type="Proteomes" id="UP000006039"/>
    </source>
</evidence>
<keyword evidence="4" id="KW-1185">Reference proteome</keyword>
<dbReference type="Proteomes" id="UP000006039">
    <property type="component" value="Unassembled WGS sequence"/>
</dbReference>
<dbReference type="HOGENOM" id="CLU_043165_0_0_1"/>
<dbReference type="EnsemblFungi" id="EJT72529">
    <property type="protein sequence ID" value="EJT72529"/>
    <property type="gene ID" value="GGTG_09394"/>
</dbReference>
<name>J3P798_GAET3</name>
<evidence type="ECO:0000256" key="1">
    <source>
        <dbReference type="SAM" id="SignalP"/>
    </source>
</evidence>
<sequence>MLVNIVFVLVAFAWLVLGGSRAWEAPLRHQVQLDSHRFEVIPVDEAGYAIRRVATNSTTGNNRKRWLGLRAGSGMNPSYLWPDKTISYCYDSTSSRDKLKEPLEMAFTMWAAGFEDGTAGLNRLVYKYVEVAKPGTACTKNSQSDKILLISHNDRGMLSSHVGRPPLDDLSPEYKGPVMQLSMRDDIGQLNTVANIAHEVGHAWGLLHEHQNPFFWRFPYGSVSSADMEGKVFGDYWDCSALKDYFLVRGKIINKHGAGSAAAEQIMLDVCQNHGAASHWGFSAADRLPIKANYRHPNTIPYMGASYEHVDWDSIMLYPSGAGGIGPARPPTNPSENPDVYDRRTPVLRRNDGAKIHTNTIPSKGDVAGIRFLYENPTSTGTQADAYVLPNNKKSSRFTDFIKDFMRKKNRQCGNPGR</sequence>
<reference evidence="2" key="2">
    <citation type="submission" date="2010-07" db="EMBL/GenBank/DDBJ databases">
        <authorList>
            <consortium name="The Broad Institute Genome Sequencing Platform"/>
            <consortium name="Broad Institute Genome Sequencing Center for Infectious Disease"/>
            <person name="Ma L.-J."/>
            <person name="Dead R."/>
            <person name="Young S."/>
            <person name="Zeng Q."/>
            <person name="Koehrsen M."/>
            <person name="Alvarado L."/>
            <person name="Berlin A."/>
            <person name="Chapman S.B."/>
            <person name="Chen Z."/>
            <person name="Freedman E."/>
            <person name="Gellesch M."/>
            <person name="Goldberg J."/>
            <person name="Griggs A."/>
            <person name="Gujja S."/>
            <person name="Heilman E.R."/>
            <person name="Heiman D."/>
            <person name="Hepburn T."/>
            <person name="Howarth C."/>
            <person name="Jen D."/>
            <person name="Larson L."/>
            <person name="Mehta T."/>
            <person name="Neiman D."/>
            <person name="Pearson M."/>
            <person name="Roberts A."/>
            <person name="Saif S."/>
            <person name="Shea T."/>
            <person name="Shenoy N."/>
            <person name="Sisk P."/>
            <person name="Stolte C."/>
            <person name="Sykes S."/>
            <person name="Walk T."/>
            <person name="White J."/>
            <person name="Yandava C."/>
            <person name="Haas B."/>
            <person name="Nusbaum C."/>
            <person name="Birren B."/>
        </authorList>
    </citation>
    <scope>NUCLEOTIDE SEQUENCE</scope>
    <source>
        <strain evidence="2">R3-111a-1</strain>
    </source>
</reference>
<feature type="chain" id="PRO_5015095040" description="Peptidase M12A domain-containing protein" evidence="1">
    <location>
        <begin position="19"/>
        <end position="418"/>
    </location>
</feature>
<dbReference type="Gene3D" id="3.40.390.10">
    <property type="entry name" value="Collagenase (Catalytic Domain)"/>
    <property type="match status" value="1"/>
</dbReference>
<reference evidence="4" key="1">
    <citation type="submission" date="2010-07" db="EMBL/GenBank/DDBJ databases">
        <title>The genome sequence of Gaeumannomyces graminis var. tritici strain R3-111a-1.</title>
        <authorList>
            <consortium name="The Broad Institute Genome Sequencing Platform"/>
            <person name="Ma L.-J."/>
            <person name="Dead R."/>
            <person name="Young S."/>
            <person name="Zeng Q."/>
            <person name="Koehrsen M."/>
            <person name="Alvarado L."/>
            <person name="Berlin A."/>
            <person name="Chapman S.B."/>
            <person name="Chen Z."/>
            <person name="Freedman E."/>
            <person name="Gellesch M."/>
            <person name="Goldberg J."/>
            <person name="Griggs A."/>
            <person name="Gujja S."/>
            <person name="Heilman E.R."/>
            <person name="Heiman D."/>
            <person name="Hepburn T."/>
            <person name="Howarth C."/>
            <person name="Jen D."/>
            <person name="Larson L."/>
            <person name="Mehta T."/>
            <person name="Neiman D."/>
            <person name="Pearson M."/>
            <person name="Roberts A."/>
            <person name="Saif S."/>
            <person name="Shea T."/>
            <person name="Shenoy N."/>
            <person name="Sisk P."/>
            <person name="Stolte C."/>
            <person name="Sykes S."/>
            <person name="Walk T."/>
            <person name="White J."/>
            <person name="Yandava C."/>
            <person name="Haas B."/>
            <person name="Nusbaum C."/>
            <person name="Birren B."/>
        </authorList>
    </citation>
    <scope>NUCLEOTIDE SEQUENCE [LARGE SCALE GENOMIC DNA]</scope>
    <source>
        <strain evidence="4">R3-111a-1</strain>
    </source>
</reference>
<gene>
    <name evidence="3" type="primary">20349852</name>
    <name evidence="2" type="ORF">GGTG_09394</name>
</gene>
<dbReference type="STRING" id="644352.J3P798"/>